<evidence type="ECO:0000313" key="2">
    <source>
        <dbReference type="EMBL" id="KAL3636419.1"/>
    </source>
</evidence>
<sequence>MLEKTAAGWAAATAEIGLEETMLQLGLGGRVGPESYPERPDQPACTESRKNEQRNVNGWDDDLMQYSTMDKWNLHNRSNLKRARRMDAMFKVMVLKWTLKWNKTKRRGF</sequence>
<name>A0ABD3D3P7_9LAMI</name>
<dbReference type="EMBL" id="JAVIJP010000027">
    <property type="protein sequence ID" value="KAL3636419.1"/>
    <property type="molecule type" value="Genomic_DNA"/>
</dbReference>
<accession>A0ABD3D3P7</accession>
<comment type="caution">
    <text evidence="2">The sequence shown here is derived from an EMBL/GenBank/DDBJ whole genome shotgun (WGS) entry which is preliminary data.</text>
</comment>
<evidence type="ECO:0000256" key="1">
    <source>
        <dbReference type="SAM" id="MobiDB-lite"/>
    </source>
</evidence>
<feature type="region of interest" description="Disordered" evidence="1">
    <location>
        <begin position="29"/>
        <end position="54"/>
    </location>
</feature>
<gene>
    <name evidence="2" type="ORF">CASFOL_020966</name>
</gene>
<feature type="compositionally biased region" description="Basic and acidic residues" evidence="1">
    <location>
        <begin position="36"/>
        <end position="53"/>
    </location>
</feature>
<protein>
    <submittedName>
        <fullName evidence="2">Uncharacterized protein</fullName>
    </submittedName>
</protein>
<dbReference type="Proteomes" id="UP001632038">
    <property type="component" value="Unassembled WGS sequence"/>
</dbReference>
<reference evidence="3" key="1">
    <citation type="journal article" date="2024" name="IScience">
        <title>Strigolactones Initiate the Formation of Haustorium-like Structures in Castilleja.</title>
        <authorList>
            <person name="Buerger M."/>
            <person name="Peterson D."/>
            <person name="Chory J."/>
        </authorList>
    </citation>
    <scope>NUCLEOTIDE SEQUENCE [LARGE SCALE GENOMIC DNA]</scope>
</reference>
<evidence type="ECO:0000313" key="3">
    <source>
        <dbReference type="Proteomes" id="UP001632038"/>
    </source>
</evidence>
<dbReference type="AlphaFoldDB" id="A0ABD3D3P7"/>
<keyword evidence="3" id="KW-1185">Reference proteome</keyword>
<organism evidence="2 3">
    <name type="scientific">Castilleja foliolosa</name>
    <dbReference type="NCBI Taxonomy" id="1961234"/>
    <lineage>
        <taxon>Eukaryota</taxon>
        <taxon>Viridiplantae</taxon>
        <taxon>Streptophyta</taxon>
        <taxon>Embryophyta</taxon>
        <taxon>Tracheophyta</taxon>
        <taxon>Spermatophyta</taxon>
        <taxon>Magnoliopsida</taxon>
        <taxon>eudicotyledons</taxon>
        <taxon>Gunneridae</taxon>
        <taxon>Pentapetalae</taxon>
        <taxon>asterids</taxon>
        <taxon>lamiids</taxon>
        <taxon>Lamiales</taxon>
        <taxon>Orobanchaceae</taxon>
        <taxon>Pedicularideae</taxon>
        <taxon>Castillejinae</taxon>
        <taxon>Castilleja</taxon>
    </lineage>
</organism>
<proteinExistence type="predicted"/>